<keyword evidence="1" id="KW-0489">Methyltransferase</keyword>
<evidence type="ECO:0000313" key="1">
    <source>
        <dbReference type="EMBL" id="KAI9512987.1"/>
    </source>
</evidence>
<organism evidence="1 2">
    <name type="scientific">Russula earlei</name>
    <dbReference type="NCBI Taxonomy" id="71964"/>
    <lineage>
        <taxon>Eukaryota</taxon>
        <taxon>Fungi</taxon>
        <taxon>Dikarya</taxon>
        <taxon>Basidiomycota</taxon>
        <taxon>Agaricomycotina</taxon>
        <taxon>Agaricomycetes</taxon>
        <taxon>Russulales</taxon>
        <taxon>Russulaceae</taxon>
        <taxon>Russula</taxon>
    </lineage>
</organism>
<comment type="caution">
    <text evidence="1">The sequence shown here is derived from an EMBL/GenBank/DDBJ whole genome shotgun (WGS) entry which is preliminary data.</text>
</comment>
<name>A0ACC0UQ61_9AGAM</name>
<sequence>MNFYFEAAKIIDRLNAKQGSVKSLLNTLPEKSRKRTAALVIETLKYKRALEQVISAANLLKDEKKITSQSLALVLVHDLLLSGSIQAGDGPVKQAILRHKTRLRSEWQRVKIKRGAKTDAELAQVDDVQSQAAQIPRYVRVNSLKWSIDEAVMAFQKSGFDLGNPRDGRYFARDAHIENLLLFPRQAQLTDTPEFSDGRLIIQDKASCFPAIVLGPPAHPGCVIIDATAAPGNKTSHLSALMGNQGKIFALERDRKRYGTLKTMLARAGCGNVEALNLDFLSTNPNDEKYARVTHILLDPSCSGSGIVNRMDHLVESESESSSVAHAERLAKLAAFQLQMIRHAMKFPAVVKIVYSTCSIHPEENEQVVSAALRSTEAAASGFRLAPRTTVLPAWSRRGKPGILCDADTAAVVRCSPEDLTNGFFVSCFIRPFGTLSDMRVETTVAGHDNAPGLQSGATSAEEEDT</sequence>
<evidence type="ECO:0000313" key="2">
    <source>
        <dbReference type="Proteomes" id="UP001207468"/>
    </source>
</evidence>
<protein>
    <submittedName>
        <fullName evidence="1">S-adenosyl-L-methionine-dependent methyltransferase</fullName>
    </submittedName>
</protein>
<keyword evidence="1" id="KW-0808">Transferase</keyword>
<gene>
    <name evidence="1" type="ORF">F5148DRAFT_972720</name>
</gene>
<accession>A0ACC0UQ61</accession>
<reference evidence="1" key="1">
    <citation type="submission" date="2021-03" db="EMBL/GenBank/DDBJ databases">
        <title>Evolutionary priming and transition to the ectomycorrhizal habit in an iconic lineage of mushroom-forming fungi: is preadaptation a requirement?</title>
        <authorList>
            <consortium name="DOE Joint Genome Institute"/>
            <person name="Looney B.P."/>
            <person name="Miyauchi S."/>
            <person name="Morin E."/>
            <person name="Drula E."/>
            <person name="Courty P.E."/>
            <person name="Chicoki N."/>
            <person name="Fauchery L."/>
            <person name="Kohler A."/>
            <person name="Kuo A."/>
            <person name="LaButti K."/>
            <person name="Pangilinan J."/>
            <person name="Lipzen A."/>
            <person name="Riley R."/>
            <person name="Andreopoulos W."/>
            <person name="He G."/>
            <person name="Johnson J."/>
            <person name="Barry K.W."/>
            <person name="Grigoriev I.V."/>
            <person name="Nagy L."/>
            <person name="Hibbett D."/>
            <person name="Henrissat B."/>
            <person name="Matheny P.B."/>
            <person name="Labbe J."/>
            <person name="Martin A.F."/>
        </authorList>
    </citation>
    <scope>NUCLEOTIDE SEQUENCE</scope>
    <source>
        <strain evidence="1">BPL698</strain>
    </source>
</reference>
<proteinExistence type="predicted"/>
<keyword evidence="2" id="KW-1185">Reference proteome</keyword>
<dbReference type="Proteomes" id="UP001207468">
    <property type="component" value="Unassembled WGS sequence"/>
</dbReference>
<dbReference type="EMBL" id="JAGFNK010000004">
    <property type="protein sequence ID" value="KAI9512987.1"/>
    <property type="molecule type" value="Genomic_DNA"/>
</dbReference>